<dbReference type="InterPro" id="IPR043216">
    <property type="entry name" value="PAP-like"/>
</dbReference>
<dbReference type="PANTHER" id="PTHR10165:SF103">
    <property type="entry name" value="PHOSPHOLIPID PHOSPHATASE HOMOLOG 1.2 HOMOLOG"/>
    <property type="match status" value="1"/>
</dbReference>
<dbReference type="GO" id="GO:0006644">
    <property type="term" value="P:phospholipid metabolic process"/>
    <property type="evidence" value="ECO:0007669"/>
    <property type="project" value="InterPro"/>
</dbReference>
<dbReference type="GO" id="GO:0008195">
    <property type="term" value="F:phosphatidate phosphatase activity"/>
    <property type="evidence" value="ECO:0007669"/>
    <property type="project" value="TreeGrafter"/>
</dbReference>
<dbReference type="Gene3D" id="1.20.144.10">
    <property type="entry name" value="Phosphatidic acid phosphatase type 2/haloperoxidase"/>
    <property type="match status" value="1"/>
</dbReference>
<dbReference type="InterPro" id="IPR036938">
    <property type="entry name" value="PAP2/HPO_sf"/>
</dbReference>
<name>W6U3P7_ECHGR</name>
<proteinExistence type="inferred from homology"/>
<evidence type="ECO:0000256" key="3">
    <source>
        <dbReference type="ARBA" id="ARBA00022692"/>
    </source>
</evidence>
<feature type="transmembrane region" description="Helical" evidence="6">
    <location>
        <begin position="321"/>
        <end position="339"/>
    </location>
</feature>
<evidence type="ECO:0000256" key="1">
    <source>
        <dbReference type="ARBA" id="ARBA00004141"/>
    </source>
</evidence>
<dbReference type="GO" id="GO:0046839">
    <property type="term" value="P:phospholipid dephosphorylation"/>
    <property type="evidence" value="ECO:0007669"/>
    <property type="project" value="TreeGrafter"/>
</dbReference>
<keyword evidence="4 6" id="KW-1133">Transmembrane helix</keyword>
<dbReference type="SMART" id="SM00014">
    <property type="entry name" value="acidPPc"/>
    <property type="match status" value="1"/>
</dbReference>
<comment type="caution">
    <text evidence="8">The sequence shown here is derived from an EMBL/GenBank/DDBJ whole genome shotgun (WGS) entry which is preliminary data.</text>
</comment>
<dbReference type="Proteomes" id="UP000019149">
    <property type="component" value="Unassembled WGS sequence"/>
</dbReference>
<dbReference type="GO" id="GO:0007165">
    <property type="term" value="P:signal transduction"/>
    <property type="evidence" value="ECO:0007669"/>
    <property type="project" value="TreeGrafter"/>
</dbReference>
<comment type="subcellular location">
    <subcellularLocation>
        <location evidence="1">Membrane</location>
        <topology evidence="1">Multi-pass membrane protein</topology>
    </subcellularLocation>
</comment>
<evidence type="ECO:0000313" key="8">
    <source>
        <dbReference type="EMBL" id="EUB55730.1"/>
    </source>
</evidence>
<feature type="domain" description="Phosphatidic acid phosphatase type 2/haloperoxidase" evidence="7">
    <location>
        <begin position="195"/>
        <end position="334"/>
    </location>
</feature>
<feature type="transmembrane region" description="Helical" evidence="6">
    <location>
        <begin position="99"/>
        <end position="122"/>
    </location>
</feature>
<keyword evidence="3 6" id="KW-0812">Transmembrane</keyword>
<dbReference type="OMA" id="FKPCTRP"/>
<dbReference type="RefSeq" id="XP_024346926.1">
    <property type="nucleotide sequence ID" value="XM_024498637.1"/>
</dbReference>
<dbReference type="Pfam" id="PF01569">
    <property type="entry name" value="PAP2"/>
    <property type="match status" value="1"/>
</dbReference>
<accession>W6U3P7</accession>
<dbReference type="OrthoDB" id="8907274at2759"/>
<feature type="transmembrane region" description="Helical" evidence="6">
    <location>
        <begin position="148"/>
        <end position="170"/>
    </location>
</feature>
<comment type="similarity">
    <text evidence="2">Belongs to the PA-phosphatase related phosphoesterase family.</text>
</comment>
<protein>
    <submittedName>
        <fullName evidence="8">Phosphatidate phosphatase</fullName>
    </submittedName>
</protein>
<feature type="transmembrane region" description="Helical" evidence="6">
    <location>
        <begin position="291"/>
        <end position="309"/>
    </location>
</feature>
<dbReference type="PANTHER" id="PTHR10165">
    <property type="entry name" value="LIPID PHOSPHATE PHOSPHATASE"/>
    <property type="match status" value="1"/>
</dbReference>
<dbReference type="EMBL" id="APAU02000146">
    <property type="protein sequence ID" value="EUB55730.1"/>
    <property type="molecule type" value="Genomic_DNA"/>
</dbReference>
<feature type="transmembrane region" description="Helical" evidence="6">
    <location>
        <begin position="45"/>
        <end position="68"/>
    </location>
</feature>
<dbReference type="SUPFAM" id="SSF48317">
    <property type="entry name" value="Acid phosphatase/Vanadium-dependent haloperoxidase"/>
    <property type="match status" value="1"/>
</dbReference>
<gene>
    <name evidence="8" type="ORF">EGR_09388</name>
</gene>
<evidence type="ECO:0000256" key="4">
    <source>
        <dbReference type="ARBA" id="ARBA00022989"/>
    </source>
</evidence>
<reference evidence="8 9" key="1">
    <citation type="journal article" date="2013" name="Nat. Genet.">
        <title>The genome of the hydatid tapeworm Echinococcus granulosus.</title>
        <authorList>
            <person name="Zheng H."/>
            <person name="Zhang W."/>
            <person name="Zhang L."/>
            <person name="Zhang Z."/>
            <person name="Li J."/>
            <person name="Lu G."/>
            <person name="Zhu Y."/>
            <person name="Wang Y."/>
            <person name="Huang Y."/>
            <person name="Liu J."/>
            <person name="Kang H."/>
            <person name="Chen J."/>
            <person name="Wang L."/>
            <person name="Chen A."/>
            <person name="Yu S."/>
            <person name="Gao Z."/>
            <person name="Jin L."/>
            <person name="Gu W."/>
            <person name="Wang Z."/>
            <person name="Zhao L."/>
            <person name="Shi B."/>
            <person name="Wen H."/>
            <person name="Lin R."/>
            <person name="Jones M.K."/>
            <person name="Brejova B."/>
            <person name="Vinar T."/>
            <person name="Zhao G."/>
            <person name="McManus D.P."/>
            <person name="Chen Z."/>
            <person name="Zhou Y."/>
            <person name="Wang S."/>
        </authorList>
    </citation>
    <scope>NUCLEOTIDE SEQUENCE [LARGE SCALE GENOMIC DNA]</scope>
</reference>
<keyword evidence="5 6" id="KW-0472">Membrane</keyword>
<evidence type="ECO:0000256" key="6">
    <source>
        <dbReference type="SAM" id="Phobius"/>
    </source>
</evidence>
<dbReference type="InterPro" id="IPR000326">
    <property type="entry name" value="PAP2/HPO"/>
</dbReference>
<dbReference type="KEGG" id="egl:EGR_09388"/>
<sequence length="358" mass="39184">MVIKGNKSAEYTFSTNLQHICTWKGKYGCAQFQLEPTDSNALGTLFALVLPISTTFIGGGLQGSLVWFSATKSASEQLLDCPFSNHLLLSVIMSTIRKLALYTVGEIILLILIAIPTVVLQFTAPFQSGFFPNDTTIAYPQRPNTVSMVWAAFFGLGAPLLAIFIIEIYISYHDRFPRDSDTNIPVVIIQLYKLLGLVAFSFAAVLLIVQVGKESIGSLRPFFLEACKPSNNIGEAYQPVIICSADNARLIEEARMSFPSGHSSASAWGAAMTAFYLQIRFPKCPIPMLKAFFQISVAIIAYYICLTRIQDNWHRPTDVIVGSMLGVAAAAMIFLIPVAQTVRVKDSENSFAPVNVSA</sequence>
<evidence type="ECO:0000256" key="5">
    <source>
        <dbReference type="ARBA" id="ARBA00023136"/>
    </source>
</evidence>
<organism evidence="8 9">
    <name type="scientific">Echinococcus granulosus</name>
    <name type="common">Hydatid tapeworm</name>
    <dbReference type="NCBI Taxonomy" id="6210"/>
    <lineage>
        <taxon>Eukaryota</taxon>
        <taxon>Metazoa</taxon>
        <taxon>Spiralia</taxon>
        <taxon>Lophotrochozoa</taxon>
        <taxon>Platyhelminthes</taxon>
        <taxon>Cestoda</taxon>
        <taxon>Eucestoda</taxon>
        <taxon>Cyclophyllidea</taxon>
        <taxon>Taeniidae</taxon>
        <taxon>Echinococcus</taxon>
        <taxon>Echinococcus granulosus group</taxon>
    </lineage>
</organism>
<dbReference type="GO" id="GO:0005886">
    <property type="term" value="C:plasma membrane"/>
    <property type="evidence" value="ECO:0007669"/>
    <property type="project" value="TreeGrafter"/>
</dbReference>
<keyword evidence="9" id="KW-1185">Reference proteome</keyword>
<evidence type="ECO:0000259" key="7">
    <source>
        <dbReference type="SMART" id="SM00014"/>
    </source>
</evidence>
<dbReference type="STRING" id="6210.W6U3P7"/>
<dbReference type="CTD" id="36345103"/>
<feature type="transmembrane region" description="Helical" evidence="6">
    <location>
        <begin position="191"/>
        <end position="212"/>
    </location>
</feature>
<evidence type="ECO:0000313" key="9">
    <source>
        <dbReference type="Proteomes" id="UP000019149"/>
    </source>
</evidence>
<dbReference type="AlphaFoldDB" id="W6U3P7"/>
<evidence type="ECO:0000256" key="2">
    <source>
        <dbReference type="ARBA" id="ARBA00008816"/>
    </source>
</evidence>
<dbReference type="GeneID" id="36345103"/>